<protein>
    <submittedName>
        <fullName evidence="3">Universal stress protein</fullName>
    </submittedName>
</protein>
<reference evidence="3 4" key="1">
    <citation type="submission" date="2024-09" db="EMBL/GenBank/DDBJ databases">
        <authorList>
            <person name="Sun Q."/>
            <person name="Mori K."/>
        </authorList>
    </citation>
    <scope>NUCLEOTIDE SEQUENCE [LARGE SCALE GENOMIC DNA]</scope>
    <source>
        <strain evidence="3 4">CCM 7659</strain>
    </source>
</reference>
<dbReference type="InterPro" id="IPR006016">
    <property type="entry name" value="UspA"/>
</dbReference>
<evidence type="ECO:0000313" key="4">
    <source>
        <dbReference type="Proteomes" id="UP001589700"/>
    </source>
</evidence>
<accession>A0ABV5JSI8</accession>
<sequence length="144" mass="15160">MDNKPVIVGVDGSEDSVRALRWAATHAGSVGAPLHAYGVFEVPAMHSPYGMAAWENPENLEKNMRTVLADTIAKALGEDAQVEQKVLQGHPAKVLVEHSGEAGLLVIGSRGHGAFAGMLLGSVSQYVVARAKCPVVVMPPHSED</sequence>
<feature type="domain" description="UspA" evidence="2">
    <location>
        <begin position="4"/>
        <end position="138"/>
    </location>
</feature>
<dbReference type="RefSeq" id="WP_182631589.1">
    <property type="nucleotide sequence ID" value="NZ_JAALDM010000066.1"/>
</dbReference>
<dbReference type="InterPro" id="IPR006015">
    <property type="entry name" value="Universal_stress_UspA"/>
</dbReference>
<gene>
    <name evidence="3" type="ORF">ACFFVD_12405</name>
</gene>
<dbReference type="Pfam" id="PF00582">
    <property type="entry name" value="Usp"/>
    <property type="match status" value="1"/>
</dbReference>
<proteinExistence type="inferred from homology"/>
<dbReference type="PRINTS" id="PR01438">
    <property type="entry name" value="UNVRSLSTRESS"/>
</dbReference>
<dbReference type="PANTHER" id="PTHR31964:SF113">
    <property type="entry name" value="USPA DOMAIN-CONTAINING PROTEIN"/>
    <property type="match status" value="1"/>
</dbReference>
<evidence type="ECO:0000259" key="2">
    <source>
        <dbReference type="Pfam" id="PF00582"/>
    </source>
</evidence>
<dbReference type="CDD" id="cd00293">
    <property type="entry name" value="USP-like"/>
    <property type="match status" value="1"/>
</dbReference>
<dbReference type="SUPFAM" id="SSF52402">
    <property type="entry name" value="Adenine nucleotide alpha hydrolases-like"/>
    <property type="match status" value="1"/>
</dbReference>
<dbReference type="InterPro" id="IPR014729">
    <property type="entry name" value="Rossmann-like_a/b/a_fold"/>
</dbReference>
<keyword evidence="4" id="KW-1185">Reference proteome</keyword>
<comment type="similarity">
    <text evidence="1">Belongs to the universal stress protein A family.</text>
</comment>
<evidence type="ECO:0000256" key="1">
    <source>
        <dbReference type="ARBA" id="ARBA00008791"/>
    </source>
</evidence>
<dbReference type="Gene3D" id="3.40.50.620">
    <property type="entry name" value="HUPs"/>
    <property type="match status" value="1"/>
</dbReference>
<dbReference type="EMBL" id="JBHMDY010000006">
    <property type="protein sequence ID" value="MFB9260606.1"/>
    <property type="molecule type" value="Genomic_DNA"/>
</dbReference>
<evidence type="ECO:0000313" key="3">
    <source>
        <dbReference type="EMBL" id="MFB9260606.1"/>
    </source>
</evidence>
<name>A0ABV5JSI8_9ACTN</name>
<dbReference type="PANTHER" id="PTHR31964">
    <property type="entry name" value="ADENINE NUCLEOTIDE ALPHA HYDROLASES-LIKE SUPERFAMILY PROTEIN"/>
    <property type="match status" value="1"/>
</dbReference>
<comment type="caution">
    <text evidence="3">The sequence shown here is derived from an EMBL/GenBank/DDBJ whole genome shotgun (WGS) entry which is preliminary data.</text>
</comment>
<dbReference type="Proteomes" id="UP001589700">
    <property type="component" value="Unassembled WGS sequence"/>
</dbReference>
<organism evidence="3 4">
    <name type="scientific">Dietzia aerolata</name>
    <dbReference type="NCBI Taxonomy" id="595984"/>
    <lineage>
        <taxon>Bacteria</taxon>
        <taxon>Bacillati</taxon>
        <taxon>Actinomycetota</taxon>
        <taxon>Actinomycetes</taxon>
        <taxon>Mycobacteriales</taxon>
        <taxon>Dietziaceae</taxon>
        <taxon>Dietzia</taxon>
    </lineage>
</organism>